<evidence type="ECO:0000259" key="1">
    <source>
        <dbReference type="SMART" id="SM00198"/>
    </source>
</evidence>
<dbReference type="WBParaSite" id="MCU_013271-RA">
    <property type="protein sequence ID" value="MCU_013271-RA"/>
    <property type="gene ID" value="MCU_013271"/>
</dbReference>
<reference evidence="2" key="1">
    <citation type="submission" date="2019-11" db="UniProtKB">
        <authorList>
            <consortium name="WormBaseParasite"/>
        </authorList>
    </citation>
    <scope>IDENTIFICATION</scope>
</reference>
<dbReference type="InterPro" id="IPR014044">
    <property type="entry name" value="CAP_dom"/>
</dbReference>
<sequence>MVPLATAYISRAINSHIGHSTLFLEHNSSPYMTAEIENGGMKKVIYFVVMVWGAVADTPTEKERTKIAEFFTKLRETVYPPASNMQLMMYSSELKMIAQNVLANCPSGRLDRRSLPGDVYDIGRFYNNREAYVDMLTNVASQARYYNYEQNHCAQYCLYYKAMVLATTNAVGCAQSQCKLRPNSPAEQYITMCLIKRTDGNLNDWPYKSGVSCSECSNGFSCRRNQCFRQSPVKMYSHSPVAVDSAQSPKPTTSLSEEVFLENFV</sequence>
<dbReference type="SUPFAM" id="SSF55797">
    <property type="entry name" value="PR-1-like"/>
    <property type="match status" value="1"/>
</dbReference>
<protein>
    <submittedName>
        <fullName evidence="2">SCP domain-containing protein</fullName>
    </submittedName>
</protein>
<dbReference type="AlphaFoldDB" id="A0A5K3FZ78"/>
<organism evidence="2">
    <name type="scientific">Mesocestoides corti</name>
    <name type="common">Flatworm</name>
    <dbReference type="NCBI Taxonomy" id="53468"/>
    <lineage>
        <taxon>Eukaryota</taxon>
        <taxon>Metazoa</taxon>
        <taxon>Spiralia</taxon>
        <taxon>Lophotrochozoa</taxon>
        <taxon>Platyhelminthes</taxon>
        <taxon>Cestoda</taxon>
        <taxon>Eucestoda</taxon>
        <taxon>Cyclophyllidea</taxon>
        <taxon>Mesocestoididae</taxon>
        <taxon>Mesocestoides</taxon>
    </lineage>
</organism>
<dbReference type="Gene3D" id="3.40.33.10">
    <property type="entry name" value="CAP"/>
    <property type="match status" value="1"/>
</dbReference>
<feature type="domain" description="SCP" evidence="1">
    <location>
        <begin position="62"/>
        <end position="191"/>
    </location>
</feature>
<dbReference type="SMART" id="SM00198">
    <property type="entry name" value="SCP"/>
    <property type="match status" value="1"/>
</dbReference>
<proteinExistence type="predicted"/>
<name>A0A5K3FZ78_MESCO</name>
<dbReference type="InterPro" id="IPR035940">
    <property type="entry name" value="CAP_sf"/>
</dbReference>
<dbReference type="Pfam" id="PF00188">
    <property type="entry name" value="CAP"/>
    <property type="match status" value="1"/>
</dbReference>
<accession>A0A5K3FZ78</accession>
<evidence type="ECO:0000313" key="2">
    <source>
        <dbReference type="WBParaSite" id="MCU_013271-RA"/>
    </source>
</evidence>